<dbReference type="Proteomes" id="UP000435304">
    <property type="component" value="Unassembled WGS sequence"/>
</dbReference>
<feature type="transmembrane region" description="Helical" evidence="2">
    <location>
        <begin position="62"/>
        <end position="85"/>
    </location>
</feature>
<protein>
    <recommendedName>
        <fullName evidence="5">DUF4878 domain-containing protein</fullName>
    </recommendedName>
</protein>
<sequence length="362" mass="38305">MSAGGPVPGPPPAAPGRAPSAGPPRPAWARSAPQAPPRPPTGGPPPAHPGHRGTPGRRVGRVVAVVVLALVLFFAAGTVVSVWWLRGGSRPAVMEDYFAAIARADSQTALALLASPPADTSLMTDEVLRRSNELGGVRVVEIEGRPSNLIKVALEIGGERDDAWYRVVRTDDGWRIDSAVTEVRLTELAGLDHTVNGVRPADGGTLQLLPGVYELGDPTYLSVQADPLRVPGGSSASLSAYWSVRLQPDDDGVEAARQAVAAAVEQCVADLDPDCGMDVDRLIFESDPTDVRLTLTSDPATDWTDVTAYGTRVSGPLDVQLRLRYRAVDHDGDRKSFDDELQGVLYPTVELTGGKAVVLALR</sequence>
<accession>A0A6A9UZX7</accession>
<keyword evidence="2" id="KW-0812">Transmembrane</keyword>
<evidence type="ECO:0000313" key="3">
    <source>
        <dbReference type="EMBL" id="MVA74609.1"/>
    </source>
</evidence>
<dbReference type="AlphaFoldDB" id="A0A6A9UZX7"/>
<evidence type="ECO:0000313" key="4">
    <source>
        <dbReference type="Proteomes" id="UP000435304"/>
    </source>
</evidence>
<organism evidence="3 4">
    <name type="scientific">Auraticoccus cholistanensis</name>
    <dbReference type="NCBI Taxonomy" id="2656650"/>
    <lineage>
        <taxon>Bacteria</taxon>
        <taxon>Bacillati</taxon>
        <taxon>Actinomycetota</taxon>
        <taxon>Actinomycetes</taxon>
        <taxon>Propionibacteriales</taxon>
        <taxon>Propionibacteriaceae</taxon>
        <taxon>Auraticoccus</taxon>
    </lineage>
</organism>
<comment type="caution">
    <text evidence="3">The sequence shown here is derived from an EMBL/GenBank/DDBJ whole genome shotgun (WGS) entry which is preliminary data.</text>
</comment>
<evidence type="ECO:0000256" key="2">
    <source>
        <dbReference type="SAM" id="Phobius"/>
    </source>
</evidence>
<keyword evidence="2" id="KW-0472">Membrane</keyword>
<feature type="region of interest" description="Disordered" evidence="1">
    <location>
        <begin position="1"/>
        <end position="56"/>
    </location>
</feature>
<keyword evidence="4" id="KW-1185">Reference proteome</keyword>
<name>A0A6A9UZX7_9ACTN</name>
<dbReference type="EMBL" id="WPCU01000002">
    <property type="protein sequence ID" value="MVA74609.1"/>
    <property type="molecule type" value="Genomic_DNA"/>
</dbReference>
<evidence type="ECO:0000256" key="1">
    <source>
        <dbReference type="SAM" id="MobiDB-lite"/>
    </source>
</evidence>
<feature type="compositionally biased region" description="Pro residues" evidence="1">
    <location>
        <begin position="34"/>
        <end position="48"/>
    </location>
</feature>
<keyword evidence="2" id="KW-1133">Transmembrane helix</keyword>
<proteinExistence type="predicted"/>
<dbReference type="RefSeq" id="WP_156607126.1">
    <property type="nucleotide sequence ID" value="NZ_WPCU01000002.1"/>
</dbReference>
<gene>
    <name evidence="3" type="ORF">GC722_00945</name>
</gene>
<reference evidence="3 4" key="1">
    <citation type="submission" date="2019-12" db="EMBL/GenBank/DDBJ databases">
        <title>Auraticoccus cholistani sp. nov., an actinomycete isolated from soil of Cholistan desert.</title>
        <authorList>
            <person name="Cheema M.T."/>
        </authorList>
    </citation>
    <scope>NUCLEOTIDE SEQUENCE [LARGE SCALE GENOMIC DNA]</scope>
    <source>
        <strain evidence="3 4">F435</strain>
    </source>
</reference>
<evidence type="ECO:0008006" key="5">
    <source>
        <dbReference type="Google" id="ProtNLM"/>
    </source>
</evidence>